<reference evidence="4 5" key="1">
    <citation type="submission" date="2018-08" db="EMBL/GenBank/DDBJ databases">
        <title>Fulvimarina sp. 85, whole genome shotgun sequence.</title>
        <authorList>
            <person name="Tuo L."/>
        </authorList>
    </citation>
    <scope>NUCLEOTIDE SEQUENCE [LARGE SCALE GENOMIC DNA]</scope>
    <source>
        <strain evidence="4 5">85</strain>
    </source>
</reference>
<dbReference type="OrthoDB" id="8673316at2"/>
<keyword evidence="2" id="KW-0574">Periplasm</keyword>
<gene>
    <name evidence="4" type="ORF">DYI37_07435</name>
</gene>
<comment type="caution">
    <text evidence="4">The sequence shown here is derived from an EMBL/GenBank/DDBJ whole genome shotgun (WGS) entry which is preliminary data.</text>
</comment>
<dbReference type="RefSeq" id="WP_116682596.1">
    <property type="nucleotide sequence ID" value="NZ_QURL01000003.1"/>
</dbReference>
<evidence type="ECO:0000256" key="3">
    <source>
        <dbReference type="SAM" id="MobiDB-lite"/>
    </source>
</evidence>
<dbReference type="PANTHER" id="PTHR30006:SF25">
    <property type="entry name" value="PHOSPHOGLYCERATE TRANSPORT REGULATORY PROTEIN PGTC"/>
    <property type="match status" value="1"/>
</dbReference>
<proteinExistence type="predicted"/>
<dbReference type="Gene3D" id="3.40.190.10">
    <property type="entry name" value="Periplasmic binding protein-like II"/>
    <property type="match status" value="2"/>
</dbReference>
<accession>A0A371X4R2</accession>
<name>A0A371X4R2_9HYPH</name>
<evidence type="ECO:0000256" key="2">
    <source>
        <dbReference type="ARBA" id="ARBA00022764"/>
    </source>
</evidence>
<evidence type="ECO:0000313" key="5">
    <source>
        <dbReference type="Proteomes" id="UP000264310"/>
    </source>
</evidence>
<keyword evidence="1" id="KW-0732">Signal</keyword>
<organism evidence="4 5">
    <name type="scientific">Fulvimarina endophytica</name>
    <dbReference type="NCBI Taxonomy" id="2293836"/>
    <lineage>
        <taxon>Bacteria</taxon>
        <taxon>Pseudomonadati</taxon>
        <taxon>Pseudomonadota</taxon>
        <taxon>Alphaproteobacteria</taxon>
        <taxon>Hyphomicrobiales</taxon>
        <taxon>Aurantimonadaceae</taxon>
        <taxon>Fulvimarina</taxon>
    </lineage>
</organism>
<dbReference type="SUPFAM" id="SSF53850">
    <property type="entry name" value="Periplasmic binding protein-like II"/>
    <property type="match status" value="1"/>
</dbReference>
<dbReference type="GO" id="GO:0030288">
    <property type="term" value="C:outer membrane-bounded periplasmic space"/>
    <property type="evidence" value="ECO:0007669"/>
    <property type="project" value="TreeGrafter"/>
</dbReference>
<dbReference type="EMBL" id="QURL01000003">
    <property type="protein sequence ID" value="RFC64179.1"/>
    <property type="molecule type" value="Genomic_DNA"/>
</dbReference>
<keyword evidence="5" id="KW-1185">Reference proteome</keyword>
<evidence type="ECO:0000256" key="1">
    <source>
        <dbReference type="ARBA" id="ARBA00022729"/>
    </source>
</evidence>
<evidence type="ECO:0000313" key="4">
    <source>
        <dbReference type="EMBL" id="RFC64179.1"/>
    </source>
</evidence>
<dbReference type="Pfam" id="PF13416">
    <property type="entry name" value="SBP_bac_8"/>
    <property type="match status" value="1"/>
</dbReference>
<sequence>MTMRNPIMLAGGGLLAALAFAAGLWVLLSSGGREDGPSAAGTKTVLDLWGATDGEAIAPLIARFEAEEPGVEIAYTEFNTAELFRAVAGSTGGRLPDLVMSSAMDLQVALVNDGFAAPIDAVPETPEWSRWRDELFGFTREPVALVYDRRAFEGRALPRTRSELATMLRDDPAFFDGRVGTYDIALSGVGYMFATQDAQRGYQATRLVESLGRAHVRTYCCTFDMIADVSAGRLVLAYNVIASYAAGMVAANPDLGLLLLSDYALVFTRSIFVTQASDNREEAARFVRFLLSPAGQAEMAESSSLFPLTGPADAGFAQDRFEGSTALLPIRLRPGLLTWLDRSKQRAFLNDWQSSMEPAADDGEEGSGAIRALPTGAPEEAGVGGSRDPR</sequence>
<dbReference type="PANTHER" id="PTHR30006">
    <property type="entry name" value="THIAMINE-BINDING PERIPLASMIC PROTEIN-RELATED"/>
    <property type="match status" value="1"/>
</dbReference>
<dbReference type="InterPro" id="IPR006059">
    <property type="entry name" value="SBP"/>
</dbReference>
<feature type="region of interest" description="Disordered" evidence="3">
    <location>
        <begin position="353"/>
        <end position="390"/>
    </location>
</feature>
<protein>
    <submittedName>
        <fullName evidence="4">ABC transporter substrate-binding protein</fullName>
    </submittedName>
</protein>
<dbReference type="Proteomes" id="UP000264310">
    <property type="component" value="Unassembled WGS sequence"/>
</dbReference>
<dbReference type="AlphaFoldDB" id="A0A371X4R2"/>